<feature type="region of interest" description="Disordered" evidence="1">
    <location>
        <begin position="42"/>
        <end position="88"/>
    </location>
</feature>
<sequence>MANTVRLALRLRRLLVVHVGVDRRDGKVGKTSEVSVAYHVVEGGGSAGRPGRARGSPVPSAARLAAGRARPRPRAPPASRDRRRRNATSFRLVTRTSIRMAVDVASPRVLKKAHRAFAASVPPR</sequence>
<dbReference type="AlphaFoldDB" id="A0A4C1TQU9"/>
<dbReference type="Proteomes" id="UP000299102">
    <property type="component" value="Unassembled WGS sequence"/>
</dbReference>
<feature type="compositionally biased region" description="Low complexity" evidence="1">
    <location>
        <begin position="49"/>
        <end position="68"/>
    </location>
</feature>
<evidence type="ECO:0000313" key="2">
    <source>
        <dbReference type="EMBL" id="GBP16363.1"/>
    </source>
</evidence>
<keyword evidence="3" id="KW-1185">Reference proteome</keyword>
<accession>A0A4C1TQU9</accession>
<name>A0A4C1TQU9_EUMVA</name>
<protein>
    <submittedName>
        <fullName evidence="2">Uncharacterized protein</fullName>
    </submittedName>
</protein>
<dbReference type="EMBL" id="BGZK01000079">
    <property type="protein sequence ID" value="GBP16363.1"/>
    <property type="molecule type" value="Genomic_DNA"/>
</dbReference>
<evidence type="ECO:0000313" key="3">
    <source>
        <dbReference type="Proteomes" id="UP000299102"/>
    </source>
</evidence>
<proteinExistence type="predicted"/>
<gene>
    <name evidence="2" type="ORF">EVAR_9952_1</name>
</gene>
<comment type="caution">
    <text evidence="2">The sequence shown here is derived from an EMBL/GenBank/DDBJ whole genome shotgun (WGS) entry which is preliminary data.</text>
</comment>
<reference evidence="2 3" key="1">
    <citation type="journal article" date="2019" name="Commun. Biol.">
        <title>The bagworm genome reveals a unique fibroin gene that provides high tensile strength.</title>
        <authorList>
            <person name="Kono N."/>
            <person name="Nakamura H."/>
            <person name="Ohtoshi R."/>
            <person name="Tomita M."/>
            <person name="Numata K."/>
            <person name="Arakawa K."/>
        </authorList>
    </citation>
    <scope>NUCLEOTIDE SEQUENCE [LARGE SCALE GENOMIC DNA]</scope>
</reference>
<evidence type="ECO:0000256" key="1">
    <source>
        <dbReference type="SAM" id="MobiDB-lite"/>
    </source>
</evidence>
<organism evidence="2 3">
    <name type="scientific">Eumeta variegata</name>
    <name type="common">Bagworm moth</name>
    <name type="synonym">Eumeta japonica</name>
    <dbReference type="NCBI Taxonomy" id="151549"/>
    <lineage>
        <taxon>Eukaryota</taxon>
        <taxon>Metazoa</taxon>
        <taxon>Ecdysozoa</taxon>
        <taxon>Arthropoda</taxon>
        <taxon>Hexapoda</taxon>
        <taxon>Insecta</taxon>
        <taxon>Pterygota</taxon>
        <taxon>Neoptera</taxon>
        <taxon>Endopterygota</taxon>
        <taxon>Lepidoptera</taxon>
        <taxon>Glossata</taxon>
        <taxon>Ditrysia</taxon>
        <taxon>Tineoidea</taxon>
        <taxon>Psychidae</taxon>
        <taxon>Oiketicinae</taxon>
        <taxon>Eumeta</taxon>
    </lineage>
</organism>